<dbReference type="PANTHER" id="PTHR35735:SF8">
    <property type="entry name" value="PROTEIN NIM1-INTERACTING 2"/>
    <property type="match status" value="1"/>
</dbReference>
<feature type="compositionally biased region" description="Basic and acidic residues" evidence="4">
    <location>
        <begin position="135"/>
        <end position="144"/>
    </location>
</feature>
<feature type="compositionally biased region" description="Basic and acidic residues" evidence="4">
    <location>
        <begin position="32"/>
        <end position="48"/>
    </location>
</feature>
<dbReference type="InterPro" id="IPR034577">
    <property type="entry name" value="NIMIN-2"/>
</dbReference>
<feature type="compositionally biased region" description="Low complexity" evidence="4">
    <location>
        <begin position="115"/>
        <end position="126"/>
    </location>
</feature>
<feature type="region of interest" description="Disordered" evidence="4">
    <location>
        <begin position="109"/>
        <end position="167"/>
    </location>
</feature>
<keyword evidence="3" id="KW-0539">Nucleus</keyword>
<keyword evidence="6" id="KW-1185">Reference proteome</keyword>
<dbReference type="Pfam" id="PF15699">
    <property type="entry name" value="NPR1_interact"/>
    <property type="match status" value="1"/>
</dbReference>
<dbReference type="Proteomes" id="UP001202328">
    <property type="component" value="Unassembled WGS sequence"/>
</dbReference>
<feature type="region of interest" description="Disordered" evidence="4">
    <location>
        <begin position="68"/>
        <end position="97"/>
    </location>
</feature>
<feature type="compositionally biased region" description="Polar residues" evidence="4">
    <location>
        <begin position="87"/>
        <end position="97"/>
    </location>
</feature>
<sequence length="195" mass="22356">MGSLIIIIIITTMKEKNNMEKKRRHSVNGANEGRRTKSKDDNGERTATEAEVEEFFSILRQLHSAVKHIRSKDNGRGADGKGDRGSSKLSLAEQGSSWKPVFERGDFEEFKGFDNNNNNSSINNSSKTDDDADDQREKNHKETVEENNLGFDLNVEPDDIDDDDSERRRNYYCSVDEEKKKKKNLMLLNFLIYVC</sequence>
<organism evidence="5 6">
    <name type="scientific">Papaver atlanticum</name>
    <dbReference type="NCBI Taxonomy" id="357466"/>
    <lineage>
        <taxon>Eukaryota</taxon>
        <taxon>Viridiplantae</taxon>
        <taxon>Streptophyta</taxon>
        <taxon>Embryophyta</taxon>
        <taxon>Tracheophyta</taxon>
        <taxon>Spermatophyta</taxon>
        <taxon>Magnoliopsida</taxon>
        <taxon>Ranunculales</taxon>
        <taxon>Papaveraceae</taxon>
        <taxon>Papaveroideae</taxon>
        <taxon>Papaver</taxon>
    </lineage>
</organism>
<dbReference type="InterPro" id="IPR031425">
    <property type="entry name" value="NPR1/NH1-interacting"/>
</dbReference>
<accession>A0AAD4XF61</accession>
<dbReference type="GO" id="GO:0005634">
    <property type="term" value="C:nucleus"/>
    <property type="evidence" value="ECO:0007669"/>
    <property type="project" value="UniProtKB-SubCell"/>
</dbReference>
<evidence type="ECO:0000313" key="6">
    <source>
        <dbReference type="Proteomes" id="UP001202328"/>
    </source>
</evidence>
<comment type="caution">
    <text evidence="5">The sequence shown here is derived from an EMBL/GenBank/DDBJ whole genome shotgun (WGS) entry which is preliminary data.</text>
</comment>
<feature type="compositionally biased region" description="Acidic residues" evidence="4">
    <location>
        <begin position="155"/>
        <end position="164"/>
    </location>
</feature>
<reference evidence="5" key="1">
    <citation type="submission" date="2022-04" db="EMBL/GenBank/DDBJ databases">
        <title>A functionally conserved STORR gene fusion in Papaver species that diverged 16.8 million years ago.</title>
        <authorList>
            <person name="Catania T."/>
        </authorList>
    </citation>
    <scope>NUCLEOTIDE SEQUENCE</scope>
    <source>
        <strain evidence="5">S-188037</strain>
    </source>
</reference>
<dbReference type="AlphaFoldDB" id="A0AAD4XF61"/>
<proteinExistence type="inferred from homology"/>
<evidence type="ECO:0000256" key="1">
    <source>
        <dbReference type="ARBA" id="ARBA00004123"/>
    </source>
</evidence>
<feature type="region of interest" description="Disordered" evidence="4">
    <location>
        <begin position="18"/>
        <end position="48"/>
    </location>
</feature>
<evidence type="ECO:0000256" key="4">
    <source>
        <dbReference type="SAM" id="MobiDB-lite"/>
    </source>
</evidence>
<name>A0AAD4XF61_9MAGN</name>
<comment type="subcellular location">
    <subcellularLocation>
        <location evidence="1">Nucleus</location>
    </subcellularLocation>
</comment>
<dbReference type="GO" id="GO:0010112">
    <property type="term" value="P:regulation of systemic acquired resistance"/>
    <property type="evidence" value="ECO:0007669"/>
    <property type="project" value="InterPro"/>
</dbReference>
<evidence type="ECO:0000256" key="2">
    <source>
        <dbReference type="ARBA" id="ARBA00009937"/>
    </source>
</evidence>
<protein>
    <submittedName>
        <fullName evidence="5">Uncharacterized protein</fullName>
    </submittedName>
</protein>
<gene>
    <name evidence="5" type="ORF">MKW98_015694</name>
</gene>
<evidence type="ECO:0000313" key="5">
    <source>
        <dbReference type="EMBL" id="KAI3911037.1"/>
    </source>
</evidence>
<evidence type="ECO:0000256" key="3">
    <source>
        <dbReference type="ARBA" id="ARBA00023242"/>
    </source>
</evidence>
<feature type="compositionally biased region" description="Basic and acidic residues" evidence="4">
    <location>
        <begin position="71"/>
        <end position="86"/>
    </location>
</feature>
<dbReference type="EMBL" id="JAJJMB010010084">
    <property type="protein sequence ID" value="KAI3911037.1"/>
    <property type="molecule type" value="Genomic_DNA"/>
</dbReference>
<dbReference type="PANTHER" id="PTHR35735">
    <property type="entry name" value="PROTEIN NIM1-INTERACTING 2"/>
    <property type="match status" value="1"/>
</dbReference>
<comment type="similarity">
    <text evidence="2">Belongs to the NPR1-interactor family.</text>
</comment>